<dbReference type="GO" id="GO:0004842">
    <property type="term" value="F:ubiquitin-protein transferase activity"/>
    <property type="evidence" value="ECO:0007669"/>
    <property type="project" value="TreeGrafter"/>
</dbReference>
<keyword evidence="3" id="KW-0862">Zinc</keyword>
<feature type="compositionally biased region" description="Basic and acidic residues" evidence="5">
    <location>
        <begin position="152"/>
        <end position="163"/>
    </location>
</feature>
<dbReference type="Gene3D" id="3.30.40.10">
    <property type="entry name" value="Zinc/RING finger domain, C3HC4 (zinc finger)"/>
    <property type="match status" value="1"/>
</dbReference>
<sequence length="469" mass="52022">MASNSEGPPGDVPENTRPLAASTSTRERAVSGIHELSSTERSSRILNPATRIADEHPMSLVVPRARNGPSRNRTMSTLTVDGSGSERVSYANLRARNVDRPRRLSDRVEPYVLNFQSDRRHASRMRFLDNLNQTTSDARPTVGAMYASSVRRMRDSDGRDPGRDYTPTLYDPLPAAARNYTNTSNPSSVYVPRRSRPFPLVTARDAPDTGRVYTPRREIYRPRVRAASSINIADSIAFPTQINEQAQTHLEFSTSQAPDANREQAQTPREFSTSQFPETNGEQAQTTPEVSSPQLPETSTAVGTNECPICLSPFPAPPNAVLVHPCNHGFCLVCIQTWIQTQRQRPIVRPVSCPFCRGPINRIIDRDGNIVEYQRHNVPGVIREGRERLRRLLGGAVANIADSRPRASRTINAVSAFDELRRTLNRVGPAGNISEQVTTVRERLDDADADSSRPANATDVTNSAYGWWT</sequence>
<feature type="region of interest" description="Disordered" evidence="5">
    <location>
        <begin position="253"/>
        <end position="299"/>
    </location>
</feature>
<evidence type="ECO:0000313" key="8">
    <source>
        <dbReference type="Proteomes" id="UP000297814"/>
    </source>
</evidence>
<feature type="compositionally biased region" description="Polar residues" evidence="5">
    <location>
        <begin position="69"/>
        <end position="82"/>
    </location>
</feature>
<dbReference type="InterPro" id="IPR001841">
    <property type="entry name" value="Znf_RING"/>
</dbReference>
<protein>
    <recommendedName>
        <fullName evidence="6">RING-type domain-containing protein</fullName>
    </recommendedName>
</protein>
<keyword evidence="1" id="KW-0479">Metal-binding</keyword>
<dbReference type="PROSITE" id="PS00518">
    <property type="entry name" value="ZF_RING_1"/>
    <property type="match status" value="1"/>
</dbReference>
<dbReference type="Proteomes" id="UP000297814">
    <property type="component" value="Unassembled WGS sequence"/>
</dbReference>
<dbReference type="InterPro" id="IPR017907">
    <property type="entry name" value="Znf_RING_CS"/>
</dbReference>
<accession>A0A4Z1GWL5</accession>
<reference evidence="7 8" key="1">
    <citation type="submission" date="2017-12" db="EMBL/GenBank/DDBJ databases">
        <title>Comparative genomics of Botrytis spp.</title>
        <authorList>
            <person name="Valero-Jimenez C.A."/>
            <person name="Tapia P."/>
            <person name="Veloso J."/>
            <person name="Silva-Moreno E."/>
            <person name="Staats M."/>
            <person name="Valdes J.H."/>
            <person name="Van Kan J.A.L."/>
        </authorList>
    </citation>
    <scope>NUCLEOTIDE SEQUENCE [LARGE SCALE GENOMIC DNA]</scope>
    <source>
        <strain evidence="7 8">Bh0001</strain>
    </source>
</reference>
<evidence type="ECO:0000256" key="1">
    <source>
        <dbReference type="ARBA" id="ARBA00022723"/>
    </source>
</evidence>
<evidence type="ECO:0000256" key="4">
    <source>
        <dbReference type="PROSITE-ProRule" id="PRU00175"/>
    </source>
</evidence>
<dbReference type="InterPro" id="IPR013083">
    <property type="entry name" value="Znf_RING/FYVE/PHD"/>
</dbReference>
<dbReference type="SMART" id="SM00184">
    <property type="entry name" value="RING"/>
    <property type="match status" value="1"/>
</dbReference>
<feature type="region of interest" description="Disordered" evidence="5">
    <location>
        <begin position="150"/>
        <end position="191"/>
    </location>
</feature>
<dbReference type="AlphaFoldDB" id="A0A4Z1GWL5"/>
<evidence type="ECO:0000259" key="6">
    <source>
        <dbReference type="PROSITE" id="PS50089"/>
    </source>
</evidence>
<evidence type="ECO:0000256" key="3">
    <source>
        <dbReference type="ARBA" id="ARBA00022833"/>
    </source>
</evidence>
<dbReference type="SUPFAM" id="SSF57850">
    <property type="entry name" value="RING/U-box"/>
    <property type="match status" value="1"/>
</dbReference>
<feature type="region of interest" description="Disordered" evidence="5">
    <location>
        <begin position="62"/>
        <end position="82"/>
    </location>
</feature>
<keyword evidence="8" id="KW-1185">Reference proteome</keyword>
<dbReference type="GO" id="GO:0008270">
    <property type="term" value="F:zinc ion binding"/>
    <property type="evidence" value="ECO:0007669"/>
    <property type="project" value="UniProtKB-KW"/>
</dbReference>
<evidence type="ECO:0000313" key="7">
    <source>
        <dbReference type="EMBL" id="TGO37737.1"/>
    </source>
</evidence>
<comment type="caution">
    <text evidence="7">The sequence shown here is derived from an EMBL/GenBank/DDBJ whole genome shotgun (WGS) entry which is preliminary data.</text>
</comment>
<keyword evidence="2 4" id="KW-0863">Zinc-finger</keyword>
<proteinExistence type="predicted"/>
<dbReference type="Pfam" id="PF13639">
    <property type="entry name" value="zf-RING_2"/>
    <property type="match status" value="1"/>
</dbReference>
<evidence type="ECO:0000256" key="2">
    <source>
        <dbReference type="ARBA" id="ARBA00022771"/>
    </source>
</evidence>
<dbReference type="PROSITE" id="PS50089">
    <property type="entry name" value="ZF_RING_2"/>
    <property type="match status" value="1"/>
</dbReference>
<feature type="region of interest" description="Disordered" evidence="5">
    <location>
        <begin position="445"/>
        <end position="469"/>
    </location>
</feature>
<dbReference type="GO" id="GO:0051865">
    <property type="term" value="P:protein autoubiquitination"/>
    <property type="evidence" value="ECO:0007669"/>
    <property type="project" value="TreeGrafter"/>
</dbReference>
<dbReference type="InterPro" id="IPR047126">
    <property type="entry name" value="RNF141-like"/>
</dbReference>
<feature type="region of interest" description="Disordered" evidence="5">
    <location>
        <begin position="1"/>
        <end position="50"/>
    </location>
</feature>
<feature type="domain" description="RING-type" evidence="6">
    <location>
        <begin position="307"/>
        <end position="357"/>
    </location>
</feature>
<dbReference type="PANTHER" id="PTHR12109">
    <property type="entry name" value="RING FINGER PROTEIN 141-RELATED"/>
    <property type="match status" value="1"/>
</dbReference>
<feature type="compositionally biased region" description="Polar residues" evidence="5">
    <location>
        <begin position="179"/>
        <end position="188"/>
    </location>
</feature>
<organism evidence="7 8">
    <name type="scientific">Botrytis hyacinthi</name>
    <dbReference type="NCBI Taxonomy" id="278943"/>
    <lineage>
        <taxon>Eukaryota</taxon>
        <taxon>Fungi</taxon>
        <taxon>Dikarya</taxon>
        <taxon>Ascomycota</taxon>
        <taxon>Pezizomycotina</taxon>
        <taxon>Leotiomycetes</taxon>
        <taxon>Helotiales</taxon>
        <taxon>Sclerotiniaceae</taxon>
        <taxon>Botrytis</taxon>
    </lineage>
</organism>
<evidence type="ECO:0000256" key="5">
    <source>
        <dbReference type="SAM" id="MobiDB-lite"/>
    </source>
</evidence>
<name>A0A4Z1GWL5_9HELO</name>
<feature type="compositionally biased region" description="Polar residues" evidence="5">
    <location>
        <begin position="453"/>
        <end position="469"/>
    </location>
</feature>
<dbReference type="EMBL" id="PQXK01000090">
    <property type="protein sequence ID" value="TGO37737.1"/>
    <property type="molecule type" value="Genomic_DNA"/>
</dbReference>
<gene>
    <name evidence="7" type="ORF">BHYA_0090g00270</name>
</gene>
<dbReference type="PANTHER" id="PTHR12109:SF3">
    <property type="entry name" value="RING FINGER PROTEIN 141"/>
    <property type="match status" value="1"/>
</dbReference>